<dbReference type="RefSeq" id="WP_289456355.1">
    <property type="nucleotide sequence ID" value="NZ_JAUCGQ010000002.1"/>
</dbReference>
<evidence type="ECO:0000313" key="2">
    <source>
        <dbReference type="EMBL" id="MDM7855795.1"/>
    </source>
</evidence>
<dbReference type="InterPro" id="IPR007569">
    <property type="entry name" value="DUF559"/>
</dbReference>
<dbReference type="Gene3D" id="3.40.960.10">
    <property type="entry name" value="VSR Endonuclease"/>
    <property type="match status" value="1"/>
</dbReference>
<dbReference type="SUPFAM" id="SSF52980">
    <property type="entry name" value="Restriction endonuclease-like"/>
    <property type="match status" value="1"/>
</dbReference>
<dbReference type="Proteomes" id="UP001529338">
    <property type="component" value="Unassembled WGS sequence"/>
</dbReference>
<dbReference type="EMBL" id="JAUCGQ010000002">
    <property type="protein sequence ID" value="MDM7855795.1"/>
    <property type="molecule type" value="Genomic_DNA"/>
</dbReference>
<feature type="domain" description="DUF559" evidence="1">
    <location>
        <begin position="25"/>
        <end position="116"/>
    </location>
</feature>
<accession>A0ABT7SHZ6</accession>
<protein>
    <submittedName>
        <fullName evidence="2">DUF559 domain-containing protein</fullName>
    </submittedName>
</protein>
<reference evidence="2 3" key="1">
    <citation type="submission" date="2023-06" db="EMBL/GenBank/DDBJ databases">
        <title>Cellulomonas sp. MW4 Whole genome sequence.</title>
        <authorList>
            <person name="Park S."/>
        </authorList>
    </citation>
    <scope>NUCLEOTIDE SEQUENCE [LARGE SCALE GENOMIC DNA]</scope>
    <source>
        <strain evidence="2 3">MW4</strain>
    </source>
</reference>
<evidence type="ECO:0000259" key="1">
    <source>
        <dbReference type="Pfam" id="PF04480"/>
    </source>
</evidence>
<gene>
    <name evidence="2" type="ORF">QRT04_12720</name>
</gene>
<dbReference type="InterPro" id="IPR011335">
    <property type="entry name" value="Restrct_endonuc-II-like"/>
</dbReference>
<sequence>MQRDHLASRGPTRPELALYVLMDDVFGEGNWAPQHLIFDKWTVDACVPAMRLVVQADGDYWHGRNPEDRESPLVAKNMANDARQAAYLDRAGWRLLRLWEYELLHDPDRCRERIAATASEARAGR</sequence>
<comment type="caution">
    <text evidence="2">The sequence shown here is derived from an EMBL/GenBank/DDBJ whole genome shotgun (WGS) entry which is preliminary data.</text>
</comment>
<dbReference type="Pfam" id="PF04480">
    <property type="entry name" value="DUF559"/>
    <property type="match status" value="1"/>
</dbReference>
<keyword evidence="3" id="KW-1185">Reference proteome</keyword>
<organism evidence="2 3">
    <name type="scientific">Cellulomonas alba</name>
    <dbReference type="NCBI Taxonomy" id="3053467"/>
    <lineage>
        <taxon>Bacteria</taxon>
        <taxon>Bacillati</taxon>
        <taxon>Actinomycetota</taxon>
        <taxon>Actinomycetes</taxon>
        <taxon>Micrococcales</taxon>
        <taxon>Cellulomonadaceae</taxon>
        <taxon>Cellulomonas</taxon>
    </lineage>
</organism>
<proteinExistence type="predicted"/>
<evidence type="ECO:0000313" key="3">
    <source>
        <dbReference type="Proteomes" id="UP001529338"/>
    </source>
</evidence>
<name>A0ABT7SHZ6_9CELL</name>